<dbReference type="EMBL" id="VOIH02000003">
    <property type="protein sequence ID" value="KAF3451281.1"/>
    <property type="molecule type" value="Genomic_DNA"/>
</dbReference>
<sequence length="113" mass="12583">MEMMAGRFFLSCRGALTVLVELSVKLVVQFLTQISSYVVLFDFEDEVENIEEPTIDSPPVGLEDDKVVVVSASLSTLPEPKDIELKNVLSNISKEKVGKLIVAYDIHNNITLR</sequence>
<accession>A0A8K0MM49</accession>
<evidence type="ECO:0000313" key="1">
    <source>
        <dbReference type="EMBL" id="KAF3451281.1"/>
    </source>
</evidence>
<proteinExistence type="predicted"/>
<name>A0A8K0MM49_9ROSA</name>
<gene>
    <name evidence="1" type="ORF">FNV43_RR07376</name>
</gene>
<evidence type="ECO:0000313" key="2">
    <source>
        <dbReference type="Proteomes" id="UP000796880"/>
    </source>
</evidence>
<protein>
    <submittedName>
        <fullName evidence="1">Uncharacterized protein</fullName>
    </submittedName>
</protein>
<dbReference type="AlphaFoldDB" id="A0A8K0MM49"/>
<dbReference type="Proteomes" id="UP000796880">
    <property type="component" value="Unassembled WGS sequence"/>
</dbReference>
<keyword evidence="2" id="KW-1185">Reference proteome</keyword>
<comment type="caution">
    <text evidence="1">The sequence shown here is derived from an EMBL/GenBank/DDBJ whole genome shotgun (WGS) entry which is preliminary data.</text>
</comment>
<reference evidence="1" key="1">
    <citation type="submission" date="2020-03" db="EMBL/GenBank/DDBJ databases">
        <title>A high-quality chromosome-level genome assembly of a woody plant with both climbing and erect habits, Rhamnella rubrinervis.</title>
        <authorList>
            <person name="Lu Z."/>
            <person name="Yang Y."/>
            <person name="Zhu X."/>
            <person name="Sun Y."/>
        </authorList>
    </citation>
    <scope>NUCLEOTIDE SEQUENCE</scope>
    <source>
        <strain evidence="1">BYM</strain>
        <tissue evidence="1">Leaf</tissue>
    </source>
</reference>
<organism evidence="1 2">
    <name type="scientific">Rhamnella rubrinervis</name>
    <dbReference type="NCBI Taxonomy" id="2594499"/>
    <lineage>
        <taxon>Eukaryota</taxon>
        <taxon>Viridiplantae</taxon>
        <taxon>Streptophyta</taxon>
        <taxon>Embryophyta</taxon>
        <taxon>Tracheophyta</taxon>
        <taxon>Spermatophyta</taxon>
        <taxon>Magnoliopsida</taxon>
        <taxon>eudicotyledons</taxon>
        <taxon>Gunneridae</taxon>
        <taxon>Pentapetalae</taxon>
        <taxon>rosids</taxon>
        <taxon>fabids</taxon>
        <taxon>Rosales</taxon>
        <taxon>Rhamnaceae</taxon>
        <taxon>rhamnoid group</taxon>
        <taxon>Rhamneae</taxon>
        <taxon>Rhamnella</taxon>
    </lineage>
</organism>